<dbReference type="SUPFAM" id="SSF55486">
    <property type="entry name" value="Metalloproteases ('zincins'), catalytic domain"/>
    <property type="match status" value="1"/>
</dbReference>
<comment type="cofactor">
    <cofactor evidence="2">
        <name>Zn(2+)</name>
        <dbReference type="ChEBI" id="CHEBI:29105"/>
    </cofactor>
    <text evidence="2">Binds 1 zinc ion per subunit.</text>
</comment>
<sequence length="498" mass="56222">MQDAYGALVERFRQLARIDHALTFLNWDQLVMMPPAGNDSRAAAIAELTAMQHELLTAPVVGDLLQAARTQALAAPEQCSLREMERQWQRAVCLPASLVKAQSLAGSQCEHAWRQQRRDNDWQGFVANFREVVRLSREEARLRQAVAADMFATPYDALLDLYCTGDDSAFIGQVFATLKAELPTLLAEVLERRQPAPSLAGTYPPAAQKTLSEEMMRCLGFDFSAGRLDVSMHPFSTGDRGDHRITTGFREDDFAGALQATAHETGHAGYEAGLPRQWDGLPVGQARNLCLHESQSLLFENQLFLARPFVAFLTPMIHKHLVESRHFSEEQLWRALTRVGPSLIRIEADEVTYPLHVVLRFEIEKALINAEIEPDDIPELWDLKMRQYLGLSTAGNFRDGCLQDIHWTDGSFGYFPSYTMGALNAAQLFAAIRRHFPDWREALARGDVAFVRQWLGEQVWSKGSTMESQDIMRQATGEGTNPGYFLDHLRARYLHQQY</sequence>
<feature type="binding site" evidence="2">
    <location>
        <position position="293"/>
    </location>
    <ligand>
        <name>Zn(2+)</name>
        <dbReference type="ChEBI" id="CHEBI:29105"/>
        <note>catalytic</note>
    </ligand>
</feature>
<name>A0A840V5S1_9BACT</name>
<feature type="binding site" evidence="2">
    <location>
        <position position="267"/>
    </location>
    <ligand>
        <name>Zn(2+)</name>
        <dbReference type="ChEBI" id="CHEBI:29105"/>
        <note>catalytic</note>
    </ligand>
</feature>
<dbReference type="PIRSF" id="PIRSF006615">
    <property type="entry name" value="Zn_crbxpep_Taq"/>
    <property type="match status" value="1"/>
</dbReference>
<dbReference type="PROSITE" id="PS52034">
    <property type="entry name" value="PEPTIDASE_M32"/>
    <property type="match status" value="1"/>
</dbReference>
<comment type="caution">
    <text evidence="4">The sequence shown here is derived from an EMBL/GenBank/DDBJ whole genome shotgun (WGS) entry which is preliminary data.</text>
</comment>
<dbReference type="InterPro" id="IPR001333">
    <property type="entry name" value="Peptidase_M32_Taq"/>
</dbReference>
<keyword evidence="1" id="KW-0645">Protease</keyword>
<dbReference type="GO" id="GO:0046872">
    <property type="term" value="F:metal ion binding"/>
    <property type="evidence" value="ECO:0007669"/>
    <property type="project" value="UniProtKB-KW"/>
</dbReference>
<dbReference type="PANTHER" id="PTHR34217:SF1">
    <property type="entry name" value="CARBOXYPEPTIDASE 1"/>
    <property type="match status" value="1"/>
</dbReference>
<dbReference type="Pfam" id="PF02074">
    <property type="entry name" value="Peptidase_M32"/>
    <property type="match status" value="1"/>
</dbReference>
<keyword evidence="2" id="KW-0862">Zinc</keyword>
<keyword evidence="1 4" id="KW-0378">Hydrolase</keyword>
<organism evidence="4 5">
    <name type="scientific">Desulfoprunum benzoelyticum</name>
    <dbReference type="NCBI Taxonomy" id="1506996"/>
    <lineage>
        <taxon>Bacteria</taxon>
        <taxon>Pseudomonadati</taxon>
        <taxon>Thermodesulfobacteriota</taxon>
        <taxon>Desulfobulbia</taxon>
        <taxon>Desulfobulbales</taxon>
        <taxon>Desulfobulbaceae</taxon>
        <taxon>Desulfoprunum</taxon>
    </lineage>
</organism>
<feature type="binding site" evidence="2">
    <location>
        <position position="263"/>
    </location>
    <ligand>
        <name>Zn(2+)</name>
        <dbReference type="ChEBI" id="CHEBI:29105"/>
        <note>catalytic</note>
    </ligand>
</feature>
<gene>
    <name evidence="4" type="ORF">HNQ81_003012</name>
</gene>
<proteinExistence type="inferred from homology"/>
<dbReference type="PRINTS" id="PR00998">
    <property type="entry name" value="CRBOXYPTASET"/>
</dbReference>
<dbReference type="RefSeq" id="WP_183352067.1">
    <property type="nucleotide sequence ID" value="NZ_JACHEO010000022.1"/>
</dbReference>
<reference evidence="4 5" key="1">
    <citation type="submission" date="2020-08" db="EMBL/GenBank/DDBJ databases">
        <title>Genomic Encyclopedia of Type Strains, Phase IV (KMG-IV): sequencing the most valuable type-strain genomes for metagenomic binning, comparative biology and taxonomic classification.</title>
        <authorList>
            <person name="Goeker M."/>
        </authorList>
    </citation>
    <scope>NUCLEOTIDE SEQUENCE [LARGE SCALE GENOMIC DNA]</scope>
    <source>
        <strain evidence="4 5">DSM 28570</strain>
    </source>
</reference>
<evidence type="ECO:0000256" key="3">
    <source>
        <dbReference type="PIRSR" id="PIRSR006615-2"/>
    </source>
</evidence>
<keyword evidence="1" id="KW-0482">Metalloprotease</keyword>
<protein>
    <recommendedName>
        <fullName evidence="1">Metal-dependent carboxypeptidase</fullName>
        <ecNumber evidence="1">3.4.17.19</ecNumber>
    </recommendedName>
</protein>
<keyword evidence="1 4" id="KW-0121">Carboxypeptidase</keyword>
<dbReference type="AlphaFoldDB" id="A0A840V5S1"/>
<feature type="active site" description="Proton donor/acceptor" evidence="3">
    <location>
        <position position="264"/>
    </location>
</feature>
<dbReference type="CDD" id="cd06460">
    <property type="entry name" value="M32_Taq"/>
    <property type="match status" value="1"/>
</dbReference>
<dbReference type="Proteomes" id="UP000539642">
    <property type="component" value="Unassembled WGS sequence"/>
</dbReference>
<comment type="catalytic activity">
    <reaction evidence="1">
        <text>Release of a C-terminal amino acid with broad specificity, except for -Pro.</text>
        <dbReference type="EC" id="3.4.17.19"/>
    </reaction>
</comment>
<evidence type="ECO:0000256" key="1">
    <source>
        <dbReference type="PIRNR" id="PIRNR006615"/>
    </source>
</evidence>
<dbReference type="PANTHER" id="PTHR34217">
    <property type="entry name" value="METAL-DEPENDENT CARBOXYPEPTIDASE"/>
    <property type="match status" value="1"/>
</dbReference>
<accession>A0A840V5S1</accession>
<keyword evidence="1 2" id="KW-0479">Metal-binding</keyword>
<dbReference type="Gene3D" id="1.10.1370.30">
    <property type="match status" value="1"/>
</dbReference>
<comment type="similarity">
    <text evidence="1">Belongs to the peptidase M32 family.</text>
</comment>
<dbReference type="GO" id="GO:0006508">
    <property type="term" value="P:proteolysis"/>
    <property type="evidence" value="ECO:0007669"/>
    <property type="project" value="UniProtKB-UniRule"/>
</dbReference>
<dbReference type="EMBL" id="JACHEO010000022">
    <property type="protein sequence ID" value="MBB5349260.1"/>
    <property type="molecule type" value="Genomic_DNA"/>
</dbReference>
<keyword evidence="5" id="KW-1185">Reference proteome</keyword>
<dbReference type="GO" id="GO:0004181">
    <property type="term" value="F:metallocarboxypeptidase activity"/>
    <property type="evidence" value="ECO:0007669"/>
    <property type="project" value="UniProtKB-UniRule"/>
</dbReference>
<evidence type="ECO:0000256" key="2">
    <source>
        <dbReference type="PIRSR" id="PIRSR006615-1"/>
    </source>
</evidence>
<evidence type="ECO:0000313" key="5">
    <source>
        <dbReference type="Proteomes" id="UP000539642"/>
    </source>
</evidence>
<dbReference type="EC" id="3.4.17.19" evidence="1"/>
<comment type="function">
    <text evidence="1">Broad specificity carboxypetidase that releases amino acids sequentially from the C-terminus, including neutral, aromatic, polar and basic residues.</text>
</comment>
<evidence type="ECO:0000313" key="4">
    <source>
        <dbReference type="EMBL" id="MBB5349260.1"/>
    </source>
</evidence>